<proteinExistence type="inferred from homology"/>
<evidence type="ECO:0000313" key="5">
    <source>
        <dbReference type="EMBL" id="MFC5343209.1"/>
    </source>
</evidence>
<dbReference type="Gene3D" id="3.40.50.12780">
    <property type="entry name" value="N-terminal domain of ligase-like"/>
    <property type="match status" value="1"/>
</dbReference>
<keyword evidence="2" id="KW-0436">Ligase</keyword>
<evidence type="ECO:0000259" key="3">
    <source>
        <dbReference type="Pfam" id="PF00501"/>
    </source>
</evidence>
<dbReference type="SUPFAM" id="SSF56801">
    <property type="entry name" value="Acetyl-CoA synthetase-like"/>
    <property type="match status" value="1"/>
</dbReference>
<evidence type="ECO:0000259" key="4">
    <source>
        <dbReference type="Pfam" id="PF13193"/>
    </source>
</evidence>
<evidence type="ECO:0000256" key="2">
    <source>
        <dbReference type="ARBA" id="ARBA00022598"/>
    </source>
</evidence>
<dbReference type="InterPro" id="IPR025110">
    <property type="entry name" value="AMP-bd_C"/>
</dbReference>
<dbReference type="RefSeq" id="WP_374038978.1">
    <property type="nucleotide sequence ID" value="NZ_CP169082.1"/>
</dbReference>
<evidence type="ECO:0000313" key="6">
    <source>
        <dbReference type="Proteomes" id="UP001596152"/>
    </source>
</evidence>
<dbReference type="PANTHER" id="PTHR43201:SF5">
    <property type="entry name" value="MEDIUM-CHAIN ACYL-COA LIGASE ACSF2, MITOCHONDRIAL"/>
    <property type="match status" value="1"/>
</dbReference>
<protein>
    <submittedName>
        <fullName evidence="5">AMP-binding protein</fullName>
    </submittedName>
</protein>
<dbReference type="Pfam" id="PF00501">
    <property type="entry name" value="AMP-binding"/>
    <property type="match status" value="1"/>
</dbReference>
<evidence type="ECO:0000256" key="1">
    <source>
        <dbReference type="ARBA" id="ARBA00006432"/>
    </source>
</evidence>
<name>A0ABW0FPP0_9CAUL</name>
<dbReference type="InterPro" id="IPR000873">
    <property type="entry name" value="AMP-dep_synth/lig_dom"/>
</dbReference>
<dbReference type="InterPro" id="IPR042099">
    <property type="entry name" value="ANL_N_sf"/>
</dbReference>
<dbReference type="EMBL" id="JBHSLF010000011">
    <property type="protein sequence ID" value="MFC5343209.1"/>
    <property type="molecule type" value="Genomic_DNA"/>
</dbReference>
<feature type="domain" description="AMP-dependent synthetase/ligase" evidence="3">
    <location>
        <begin position="22"/>
        <end position="347"/>
    </location>
</feature>
<organism evidence="5 6">
    <name type="scientific">Brevundimonas staleyi</name>
    <dbReference type="NCBI Taxonomy" id="74326"/>
    <lineage>
        <taxon>Bacteria</taxon>
        <taxon>Pseudomonadati</taxon>
        <taxon>Pseudomonadota</taxon>
        <taxon>Alphaproteobacteria</taxon>
        <taxon>Caulobacterales</taxon>
        <taxon>Caulobacteraceae</taxon>
        <taxon>Brevundimonas</taxon>
    </lineage>
</organism>
<comment type="similarity">
    <text evidence="1">Belongs to the ATP-dependent AMP-binding enzyme family.</text>
</comment>
<dbReference type="Proteomes" id="UP001596152">
    <property type="component" value="Unassembled WGS sequence"/>
</dbReference>
<dbReference type="InterPro" id="IPR045851">
    <property type="entry name" value="AMP-bd_C_sf"/>
</dbReference>
<reference evidence="6" key="1">
    <citation type="journal article" date="2019" name="Int. J. Syst. Evol. Microbiol.">
        <title>The Global Catalogue of Microorganisms (GCM) 10K type strain sequencing project: providing services to taxonomists for standard genome sequencing and annotation.</title>
        <authorList>
            <consortium name="The Broad Institute Genomics Platform"/>
            <consortium name="The Broad Institute Genome Sequencing Center for Infectious Disease"/>
            <person name="Wu L."/>
            <person name="Ma J."/>
        </authorList>
    </citation>
    <scope>NUCLEOTIDE SEQUENCE [LARGE SCALE GENOMIC DNA]</scope>
    <source>
        <strain evidence="6">JCM 12125</strain>
    </source>
</reference>
<gene>
    <name evidence="5" type="ORF">ACFPIE_04735</name>
</gene>
<sequence length="496" mass="53604">MARVFTVGTPTRPISIARTLAVHAERDPDHPALSCGDVTLSRGELTARVNRRARALAAQGVIEGDFVAIALPNGTAFMEIAFACWALGATPAPVSHRLPTPELAAILELMKPRLVVGGEAARQTGATVVSEDEIYDPGLSADPLPERIARHVKAIPSGGSTGRPKVIVDHAPGVLDPDVPSLGMQYGDAVVIPGPLYHAAPFGFGYLAMAAGCHLVVTPRFDAEETLQLIERHRGAWLYVVPTMMHRIWALGKEVRGRYDLSSLEIVCHIAAACPVWLKENWIDWLGADTIWEGYSGTESIAATLIGGREWLTHKGSVGRLAPTTQIRFVGEDGQDVAPGEVGEIYFLPPGGKGSTYHYLGAEPRAHGEWESYGDLGYMDADGYLYLVDRRTDLIISGGANIYPAEIEAVIDAYPGVLASVVIGLPHEDLGQSVHAIVEVQADRPPLDQTALTAFLRERLVTYKLPRSVEMTTERLRDDAGKTRRSALRDARIARA</sequence>
<comment type="caution">
    <text evidence="5">The sequence shown here is derived from an EMBL/GenBank/DDBJ whole genome shotgun (WGS) entry which is preliminary data.</text>
</comment>
<feature type="domain" description="AMP-binding enzyme C-terminal" evidence="4">
    <location>
        <begin position="406"/>
        <end position="474"/>
    </location>
</feature>
<dbReference type="PANTHER" id="PTHR43201">
    <property type="entry name" value="ACYL-COA SYNTHETASE"/>
    <property type="match status" value="1"/>
</dbReference>
<accession>A0ABW0FPP0</accession>
<keyword evidence="6" id="KW-1185">Reference proteome</keyword>
<dbReference type="Pfam" id="PF13193">
    <property type="entry name" value="AMP-binding_C"/>
    <property type="match status" value="1"/>
</dbReference>
<dbReference type="Gene3D" id="3.30.300.30">
    <property type="match status" value="1"/>
</dbReference>